<dbReference type="EMBL" id="JAPQKO010000003">
    <property type="protein sequence ID" value="KAJ5173305.1"/>
    <property type="molecule type" value="Genomic_DNA"/>
</dbReference>
<gene>
    <name evidence="1" type="ORF">N7492_005898</name>
</gene>
<dbReference type="OrthoDB" id="5405012at2759"/>
<name>A0A9W9LSD5_9EURO</name>
<reference evidence="1" key="1">
    <citation type="submission" date="2022-11" db="EMBL/GenBank/DDBJ databases">
        <authorList>
            <person name="Petersen C."/>
        </authorList>
    </citation>
    <scope>NUCLEOTIDE SEQUENCE</scope>
    <source>
        <strain evidence="1">IBT 21917</strain>
    </source>
</reference>
<sequence length="169" mass="19008">MPLPSPYVLQVPNAKEAALASLLKKGNKRVLWDSCELIWDAYELVGQRAKKPQQVSFANLDDRTTGLRSEQLAVFGVAGIVESHRHQHFHFQLRYNVDVNRPRYRVNVTLVQVGDRREFYEKEYVTRGLFLESAHQQFLVDGIVGLTAQAQAGAEATIRAFLTPAGAKS</sequence>
<accession>A0A9W9LSD5</accession>
<dbReference type="Proteomes" id="UP001146351">
    <property type="component" value="Unassembled WGS sequence"/>
</dbReference>
<dbReference type="AlphaFoldDB" id="A0A9W9LSD5"/>
<comment type="caution">
    <text evidence="1">The sequence shown here is derived from an EMBL/GenBank/DDBJ whole genome shotgun (WGS) entry which is preliminary data.</text>
</comment>
<reference evidence="1" key="2">
    <citation type="journal article" date="2023" name="IMA Fungus">
        <title>Comparative genomic study of the Penicillium genus elucidates a diverse pangenome and 15 lateral gene transfer events.</title>
        <authorList>
            <person name="Petersen C."/>
            <person name="Sorensen T."/>
            <person name="Nielsen M.R."/>
            <person name="Sondergaard T.E."/>
            <person name="Sorensen J.L."/>
            <person name="Fitzpatrick D.A."/>
            <person name="Frisvad J.C."/>
            <person name="Nielsen K.L."/>
        </authorList>
    </citation>
    <scope>NUCLEOTIDE SEQUENCE</scope>
    <source>
        <strain evidence="1">IBT 21917</strain>
    </source>
</reference>
<proteinExistence type="predicted"/>
<evidence type="ECO:0000313" key="2">
    <source>
        <dbReference type="Proteomes" id="UP001146351"/>
    </source>
</evidence>
<keyword evidence="2" id="KW-1185">Reference proteome</keyword>
<evidence type="ECO:0000313" key="1">
    <source>
        <dbReference type="EMBL" id="KAJ5173305.1"/>
    </source>
</evidence>
<organism evidence="1 2">
    <name type="scientific">Penicillium capsulatum</name>
    <dbReference type="NCBI Taxonomy" id="69766"/>
    <lineage>
        <taxon>Eukaryota</taxon>
        <taxon>Fungi</taxon>
        <taxon>Dikarya</taxon>
        <taxon>Ascomycota</taxon>
        <taxon>Pezizomycotina</taxon>
        <taxon>Eurotiomycetes</taxon>
        <taxon>Eurotiomycetidae</taxon>
        <taxon>Eurotiales</taxon>
        <taxon>Aspergillaceae</taxon>
        <taxon>Penicillium</taxon>
    </lineage>
</organism>
<protein>
    <submittedName>
        <fullName evidence="1">Uncharacterized protein</fullName>
    </submittedName>
</protein>